<evidence type="ECO:0000313" key="2">
    <source>
        <dbReference type="EMBL" id="ACV51311.1"/>
    </source>
</evidence>
<feature type="domain" description="AB hydrolase-1" evidence="1">
    <location>
        <begin position="71"/>
        <end position="174"/>
    </location>
</feature>
<evidence type="ECO:0000313" key="3">
    <source>
        <dbReference type="Proteomes" id="UP000000960"/>
    </source>
</evidence>
<keyword evidence="3" id="KW-1185">Reference proteome</keyword>
<organism evidence="2 3">
    <name type="scientific">Lancefieldella parvula (strain ATCC 33793 / DSM 20469 / CCUG 32760 / JCM 10300 / KCTC 3663 / VPI 0546 / 1246)</name>
    <name type="common">Atopobium parvulum</name>
    <dbReference type="NCBI Taxonomy" id="521095"/>
    <lineage>
        <taxon>Bacteria</taxon>
        <taxon>Bacillati</taxon>
        <taxon>Actinomycetota</taxon>
        <taxon>Coriobacteriia</taxon>
        <taxon>Coriobacteriales</taxon>
        <taxon>Atopobiaceae</taxon>
        <taxon>Lancefieldella</taxon>
    </lineage>
</organism>
<dbReference type="InterPro" id="IPR000073">
    <property type="entry name" value="AB_hydrolase_1"/>
</dbReference>
<dbReference type="PANTHER" id="PTHR43433:SF5">
    <property type="entry name" value="AB HYDROLASE-1 DOMAIN-CONTAINING PROTEIN"/>
    <property type="match status" value="1"/>
</dbReference>
<dbReference type="HOGENOM" id="CLU_020336_50_5_11"/>
<dbReference type="Proteomes" id="UP000000960">
    <property type="component" value="Chromosome"/>
</dbReference>
<dbReference type="OrthoDB" id="495620at2"/>
<dbReference type="PANTHER" id="PTHR43433">
    <property type="entry name" value="HYDROLASE, ALPHA/BETA FOLD FAMILY PROTEIN"/>
    <property type="match status" value="1"/>
</dbReference>
<dbReference type="AlphaFoldDB" id="C8W771"/>
<dbReference type="SUPFAM" id="SSF53474">
    <property type="entry name" value="alpha/beta-Hydrolases"/>
    <property type="match status" value="1"/>
</dbReference>
<dbReference type="GO" id="GO:0046503">
    <property type="term" value="P:glycerolipid catabolic process"/>
    <property type="evidence" value="ECO:0007669"/>
    <property type="project" value="TreeGrafter"/>
</dbReference>
<evidence type="ECO:0000259" key="1">
    <source>
        <dbReference type="Pfam" id="PF00561"/>
    </source>
</evidence>
<reference evidence="2 3" key="1">
    <citation type="journal article" date="2009" name="Stand. Genomic Sci.">
        <title>Complete genome sequence of Atopobium parvulum type strain (IPP 1246).</title>
        <authorList>
            <person name="Copeland A."/>
            <person name="Sikorski J."/>
            <person name="Lapidus A."/>
            <person name="Nolan M."/>
            <person name="Del Rio T.G."/>
            <person name="Lucas S."/>
            <person name="Chen F."/>
            <person name="Tice H."/>
            <person name="Pitluck S."/>
            <person name="Cheng J.F."/>
            <person name="Pukall R."/>
            <person name="Chertkov O."/>
            <person name="Brettin T."/>
            <person name="Han C."/>
            <person name="Detter J.C."/>
            <person name="Kuske C."/>
            <person name="Bruce D."/>
            <person name="Goodwin L."/>
            <person name="Ivanova N."/>
            <person name="Mavromatis K."/>
            <person name="Mikhailova N."/>
            <person name="Chen A."/>
            <person name="Palaniappan K."/>
            <person name="Chain P."/>
            <person name="Rohde M."/>
            <person name="Goker M."/>
            <person name="Bristow J."/>
            <person name="Eisen J.A."/>
            <person name="Markowitz V."/>
            <person name="Hugenholtz P."/>
            <person name="Kyrpides N.C."/>
            <person name="Klenk H.P."/>
            <person name="Detter J.C."/>
        </authorList>
    </citation>
    <scope>NUCLEOTIDE SEQUENCE [LARGE SCALE GENOMIC DNA]</scope>
    <source>
        <strain evidence="3">ATCC 33793 / DSM 20469 / CCUG 32760 / JCM 10300 / KCTC 3663 / VPI 0546 / 1246</strain>
    </source>
</reference>
<dbReference type="GO" id="GO:0004806">
    <property type="term" value="F:triacylglycerol lipase activity"/>
    <property type="evidence" value="ECO:0007669"/>
    <property type="project" value="TreeGrafter"/>
</dbReference>
<accession>C8W771</accession>
<dbReference type="RefSeq" id="WP_012808968.1">
    <property type="nucleotide sequence ID" value="NC_013203.1"/>
</dbReference>
<dbReference type="InterPro" id="IPR029058">
    <property type="entry name" value="AB_hydrolase_fold"/>
</dbReference>
<keyword evidence="2" id="KW-0378">Hydrolase</keyword>
<dbReference type="InterPro" id="IPR050471">
    <property type="entry name" value="AB_hydrolase"/>
</dbReference>
<gene>
    <name evidence="2" type="ordered locus">Apar_0882</name>
</gene>
<proteinExistence type="predicted"/>
<dbReference type="Pfam" id="PF00561">
    <property type="entry name" value="Abhydrolase_1"/>
    <property type="match status" value="1"/>
</dbReference>
<dbReference type="GeneID" id="84806408"/>
<name>C8W771_LANP1</name>
<dbReference type="KEGG" id="apv:Apar_0882"/>
<protein>
    <submittedName>
        <fullName evidence="2">Alpha/beta hydrolase fold</fullName>
    </submittedName>
</protein>
<dbReference type="Gene3D" id="3.40.50.1820">
    <property type="entry name" value="alpha/beta hydrolase"/>
    <property type="match status" value="1"/>
</dbReference>
<dbReference type="EMBL" id="CP001721">
    <property type="protein sequence ID" value="ACV51311.1"/>
    <property type="molecule type" value="Genomic_DNA"/>
</dbReference>
<dbReference type="STRING" id="521095.Apar_0882"/>
<dbReference type="eggNOG" id="COG2267">
    <property type="taxonomic scope" value="Bacteria"/>
</dbReference>
<sequence length="298" mass="32609">MVEFPPVYRPKPYSKPTAHLKSHLQVLLDDGAEIATFVYTPNTSTNEKPCKNLTSTKDYLASITDDTFSTPIVFLHGNGEEHGIFGSIIDEVCNRGYTAIGIDSRDQGQSTRGTAAFTYEQMAEDAYVVLKQLGITSAHVVGFSDGAILGLLLARDYPDIVASLVSIGANLEPDTLGDMTWLYESIEGNKRWAAEGWEGAVLEDGYPVPSPAEAARIAEHLELMVDNPHIDPATLKHISVPVVVMAGEYDEIYPEETRRIAEAIPTARLLFIPGCPHNVPKVSPCAVVRRIFANLSYF</sequence>